<feature type="region of interest" description="Disordered" evidence="1">
    <location>
        <begin position="41"/>
        <end position="61"/>
    </location>
</feature>
<reference evidence="2" key="1">
    <citation type="submission" date="2021-03" db="EMBL/GenBank/DDBJ databases">
        <authorList>
            <person name="Li Z."/>
            <person name="Yang C."/>
        </authorList>
    </citation>
    <scope>NUCLEOTIDE SEQUENCE</scope>
    <source>
        <strain evidence="2">Dzin_1.0</strain>
        <tissue evidence="2">Leaf</tissue>
    </source>
</reference>
<sequence>MDDPALISFPNSLLPHRPPRFPSPPASFLLRDKPRRRRVSMALPAQPSSSALGKVGSITSRGDPRVCSRICFSTFKGVIGRMVAENWLQENPGGKYMITLVMQD</sequence>
<accession>A0A9D5BZC2</accession>
<dbReference type="AlphaFoldDB" id="A0A9D5BZC2"/>
<keyword evidence="3" id="KW-1185">Reference proteome</keyword>
<name>A0A9D5BZC2_9LILI</name>
<evidence type="ECO:0000313" key="2">
    <source>
        <dbReference type="EMBL" id="KAJ0963389.1"/>
    </source>
</evidence>
<reference evidence="2" key="2">
    <citation type="journal article" date="2022" name="Hortic Res">
        <title>The genome of Dioscorea zingiberensis sheds light on the biosynthesis, origin and evolution of the medicinally important diosgenin saponins.</title>
        <authorList>
            <person name="Li Y."/>
            <person name="Tan C."/>
            <person name="Li Z."/>
            <person name="Guo J."/>
            <person name="Li S."/>
            <person name="Chen X."/>
            <person name="Wang C."/>
            <person name="Dai X."/>
            <person name="Yang H."/>
            <person name="Song W."/>
            <person name="Hou L."/>
            <person name="Xu J."/>
            <person name="Tong Z."/>
            <person name="Xu A."/>
            <person name="Yuan X."/>
            <person name="Wang W."/>
            <person name="Yang Q."/>
            <person name="Chen L."/>
            <person name="Sun Z."/>
            <person name="Wang K."/>
            <person name="Pan B."/>
            <person name="Chen J."/>
            <person name="Bao Y."/>
            <person name="Liu F."/>
            <person name="Qi X."/>
            <person name="Gang D.R."/>
            <person name="Wen J."/>
            <person name="Li J."/>
        </authorList>
    </citation>
    <scope>NUCLEOTIDE SEQUENCE</scope>
    <source>
        <strain evidence="2">Dzin_1.0</strain>
    </source>
</reference>
<dbReference type="EMBL" id="JAGGNH010000009">
    <property type="protein sequence ID" value="KAJ0963389.1"/>
    <property type="molecule type" value="Genomic_DNA"/>
</dbReference>
<evidence type="ECO:0000313" key="3">
    <source>
        <dbReference type="Proteomes" id="UP001085076"/>
    </source>
</evidence>
<protein>
    <submittedName>
        <fullName evidence="2">Uncharacterized protein</fullName>
    </submittedName>
</protein>
<gene>
    <name evidence="2" type="ORF">J5N97_028511</name>
</gene>
<comment type="caution">
    <text evidence="2">The sequence shown here is derived from an EMBL/GenBank/DDBJ whole genome shotgun (WGS) entry which is preliminary data.</text>
</comment>
<organism evidence="2 3">
    <name type="scientific">Dioscorea zingiberensis</name>
    <dbReference type="NCBI Taxonomy" id="325984"/>
    <lineage>
        <taxon>Eukaryota</taxon>
        <taxon>Viridiplantae</taxon>
        <taxon>Streptophyta</taxon>
        <taxon>Embryophyta</taxon>
        <taxon>Tracheophyta</taxon>
        <taxon>Spermatophyta</taxon>
        <taxon>Magnoliopsida</taxon>
        <taxon>Liliopsida</taxon>
        <taxon>Dioscoreales</taxon>
        <taxon>Dioscoreaceae</taxon>
        <taxon>Dioscorea</taxon>
    </lineage>
</organism>
<evidence type="ECO:0000256" key="1">
    <source>
        <dbReference type="SAM" id="MobiDB-lite"/>
    </source>
</evidence>
<proteinExistence type="predicted"/>
<dbReference type="Proteomes" id="UP001085076">
    <property type="component" value="Miscellaneous, Linkage group lg09"/>
</dbReference>